<evidence type="ECO:0000313" key="2">
    <source>
        <dbReference type="EMBL" id="GAA3145741.1"/>
    </source>
</evidence>
<protein>
    <submittedName>
        <fullName evidence="2">Uncharacterized protein</fullName>
    </submittedName>
</protein>
<reference evidence="3" key="1">
    <citation type="journal article" date="2019" name="Int. J. Syst. Evol. Microbiol.">
        <title>The Global Catalogue of Microorganisms (GCM) 10K type strain sequencing project: providing services to taxonomists for standard genome sequencing and annotation.</title>
        <authorList>
            <consortium name="The Broad Institute Genomics Platform"/>
            <consortium name="The Broad Institute Genome Sequencing Center for Infectious Disease"/>
            <person name="Wu L."/>
            <person name="Ma J."/>
        </authorList>
    </citation>
    <scope>NUCLEOTIDE SEQUENCE [LARGE SCALE GENOMIC DNA]</scope>
    <source>
        <strain evidence="3">JCM 9373</strain>
    </source>
</reference>
<evidence type="ECO:0000313" key="3">
    <source>
        <dbReference type="Proteomes" id="UP001500320"/>
    </source>
</evidence>
<dbReference type="Proteomes" id="UP001500320">
    <property type="component" value="Unassembled WGS sequence"/>
</dbReference>
<name>A0ABP6NEI9_9ACTN</name>
<dbReference type="EMBL" id="BAAAUT010000032">
    <property type="protein sequence ID" value="GAA3145741.1"/>
    <property type="molecule type" value="Genomic_DNA"/>
</dbReference>
<feature type="region of interest" description="Disordered" evidence="1">
    <location>
        <begin position="42"/>
        <end position="67"/>
    </location>
</feature>
<accession>A0ABP6NEI9</accession>
<comment type="caution">
    <text evidence="2">The sequence shown here is derived from an EMBL/GenBank/DDBJ whole genome shotgun (WGS) entry which is preliminary data.</text>
</comment>
<organism evidence="2 3">
    <name type="scientific">Planomonospora alba</name>
    <dbReference type="NCBI Taxonomy" id="161354"/>
    <lineage>
        <taxon>Bacteria</taxon>
        <taxon>Bacillati</taxon>
        <taxon>Actinomycetota</taxon>
        <taxon>Actinomycetes</taxon>
        <taxon>Streptosporangiales</taxon>
        <taxon>Streptosporangiaceae</taxon>
        <taxon>Planomonospora</taxon>
    </lineage>
</organism>
<proteinExistence type="predicted"/>
<keyword evidence="3" id="KW-1185">Reference proteome</keyword>
<gene>
    <name evidence="2" type="ORF">GCM10010466_41010</name>
</gene>
<evidence type="ECO:0000256" key="1">
    <source>
        <dbReference type="SAM" id="MobiDB-lite"/>
    </source>
</evidence>
<sequence>MVSSFLIAVVSSRADRAGHGLPQTTSGEAGFFPAGEAYGAAAPLSRRGERGGGAGHGAGADRHTTVSGRSFLPVGPIWISVPIVGQTPQS</sequence>